<proteinExistence type="predicted"/>
<dbReference type="AlphaFoldDB" id="W6XNC6"/>
<dbReference type="OrthoDB" id="433474at2759"/>
<accession>W6XNC6</accession>
<dbReference type="Proteomes" id="UP000053841">
    <property type="component" value="Unassembled WGS sequence"/>
</dbReference>
<protein>
    <recommendedName>
        <fullName evidence="2">Alpha/beta hydrolase fold-3 domain-containing protein</fullName>
    </recommendedName>
</protein>
<dbReference type="SUPFAM" id="SSF53474">
    <property type="entry name" value="alpha/beta-Hydrolases"/>
    <property type="match status" value="1"/>
</dbReference>
<organism evidence="3 4">
    <name type="scientific">Cochliobolus carbonum (strain 26-R-13)</name>
    <name type="common">Maize leaf spot fungus</name>
    <name type="synonym">Bipolaris zeicola</name>
    <dbReference type="NCBI Taxonomy" id="930089"/>
    <lineage>
        <taxon>Eukaryota</taxon>
        <taxon>Fungi</taxon>
        <taxon>Dikarya</taxon>
        <taxon>Ascomycota</taxon>
        <taxon>Pezizomycotina</taxon>
        <taxon>Dothideomycetes</taxon>
        <taxon>Pleosporomycetidae</taxon>
        <taxon>Pleosporales</taxon>
        <taxon>Pleosporineae</taxon>
        <taxon>Pleosporaceae</taxon>
        <taxon>Bipolaris</taxon>
    </lineage>
</organism>
<dbReference type="PANTHER" id="PTHR48081:SF8">
    <property type="entry name" value="ALPHA_BETA HYDROLASE FOLD-3 DOMAIN-CONTAINING PROTEIN-RELATED"/>
    <property type="match status" value="1"/>
</dbReference>
<evidence type="ECO:0000256" key="1">
    <source>
        <dbReference type="ARBA" id="ARBA00022801"/>
    </source>
</evidence>
<dbReference type="RefSeq" id="XP_007718683.1">
    <property type="nucleotide sequence ID" value="XM_007720493.1"/>
</dbReference>
<evidence type="ECO:0000313" key="3">
    <source>
        <dbReference type="EMBL" id="EUC27013.1"/>
    </source>
</evidence>
<dbReference type="Gene3D" id="3.40.50.1820">
    <property type="entry name" value="alpha/beta hydrolase"/>
    <property type="match status" value="1"/>
</dbReference>
<name>W6XNC6_COCC2</name>
<dbReference type="KEGG" id="bze:COCCADRAFT_112791"/>
<keyword evidence="1" id="KW-0378">Hydrolase</keyword>
<dbReference type="PANTHER" id="PTHR48081">
    <property type="entry name" value="AB HYDROLASE SUPERFAMILY PROTEIN C4A8.06C"/>
    <property type="match status" value="1"/>
</dbReference>
<dbReference type="GO" id="GO:0016787">
    <property type="term" value="F:hydrolase activity"/>
    <property type="evidence" value="ECO:0007669"/>
    <property type="project" value="UniProtKB-KW"/>
</dbReference>
<evidence type="ECO:0000259" key="2">
    <source>
        <dbReference type="Pfam" id="PF07859"/>
    </source>
</evidence>
<dbReference type="Pfam" id="PF07859">
    <property type="entry name" value="Abhydrolase_3"/>
    <property type="match status" value="1"/>
</dbReference>
<gene>
    <name evidence="3" type="ORF">COCCADRAFT_112791</name>
</gene>
<dbReference type="InterPro" id="IPR050300">
    <property type="entry name" value="GDXG_lipolytic_enzyme"/>
</dbReference>
<evidence type="ECO:0000313" key="4">
    <source>
        <dbReference type="Proteomes" id="UP000053841"/>
    </source>
</evidence>
<dbReference type="InterPro" id="IPR029058">
    <property type="entry name" value="AB_hydrolase_fold"/>
</dbReference>
<keyword evidence="4" id="KW-1185">Reference proteome</keyword>
<dbReference type="eggNOG" id="KOG1515">
    <property type="taxonomic scope" value="Eukaryota"/>
</dbReference>
<dbReference type="EMBL" id="KI965031">
    <property type="protein sequence ID" value="EUC27013.1"/>
    <property type="molecule type" value="Genomic_DNA"/>
</dbReference>
<dbReference type="InterPro" id="IPR013094">
    <property type="entry name" value="AB_hydrolase_3"/>
</dbReference>
<dbReference type="HOGENOM" id="CLU_012494_6_1_1"/>
<sequence length="330" mass="35880">MGLKMDSDFVAAAAPVLSTIVGPQKPELHDIEGRRRIFPFSNTVSIEEDTKGLMLEKHIIPVSDGYQLLIYHYKKEVTVDQASPAPAIVHFHGGGLITSNAANSIPMMSKYVLATGVQVFSVDYRLAPEHPYPTPLEDCWSGLKWVLSKAADFCLDSASIAVMGESAGGNLAAAVTLLARDRGLAPPLAKQILIYPMLDDRNSSKSIGPVCIWDEVDNVTGWTAYLGHKPGRSGVPMFAAPARAESVEGLPPLYLDVGQLDLYMLEDLEYATKFVQAGIETELHVYPGLPHAFDSLMPGHPTTKMAMENRCRAVRRLIPDSYVNSGSINS</sequence>
<reference evidence="3 4" key="1">
    <citation type="journal article" date="2013" name="PLoS Genet.">
        <title>Comparative genome structure, secondary metabolite, and effector coding capacity across Cochliobolus pathogens.</title>
        <authorList>
            <person name="Condon B.J."/>
            <person name="Leng Y."/>
            <person name="Wu D."/>
            <person name="Bushley K.E."/>
            <person name="Ohm R.A."/>
            <person name="Otillar R."/>
            <person name="Martin J."/>
            <person name="Schackwitz W."/>
            <person name="Grimwood J."/>
            <person name="MohdZainudin N."/>
            <person name="Xue C."/>
            <person name="Wang R."/>
            <person name="Manning V.A."/>
            <person name="Dhillon B."/>
            <person name="Tu Z.J."/>
            <person name="Steffenson B.J."/>
            <person name="Salamov A."/>
            <person name="Sun H."/>
            <person name="Lowry S."/>
            <person name="LaButti K."/>
            <person name="Han J."/>
            <person name="Copeland A."/>
            <person name="Lindquist E."/>
            <person name="Barry K."/>
            <person name="Schmutz J."/>
            <person name="Baker S.E."/>
            <person name="Ciuffetti L.M."/>
            <person name="Grigoriev I.V."/>
            <person name="Zhong S."/>
            <person name="Turgeon B.G."/>
        </authorList>
    </citation>
    <scope>NUCLEOTIDE SEQUENCE [LARGE SCALE GENOMIC DNA]</scope>
    <source>
        <strain evidence="3 4">26-R-13</strain>
    </source>
</reference>
<dbReference type="GeneID" id="19144519"/>
<feature type="domain" description="Alpha/beta hydrolase fold-3" evidence="2">
    <location>
        <begin position="88"/>
        <end position="293"/>
    </location>
</feature>